<keyword evidence="5" id="KW-1185">Reference proteome</keyword>
<protein>
    <submittedName>
        <fullName evidence="4">dTDP-3-amino-3,6-dideoxy-alpha-D-galactopyranose transaminase</fullName>
        <ecNumber evidence="4">2.6.1.90</ecNumber>
    </submittedName>
</protein>
<proteinExistence type="inferred from homology"/>
<comment type="caution">
    <text evidence="4">The sequence shown here is derived from an EMBL/GenBank/DDBJ whole genome shotgun (WGS) entry which is preliminary data.</text>
</comment>
<keyword evidence="2 3" id="KW-0663">Pyridoxal phosphate</keyword>
<dbReference type="SUPFAM" id="SSF53383">
    <property type="entry name" value="PLP-dependent transferases"/>
    <property type="match status" value="1"/>
</dbReference>
<dbReference type="GO" id="GO:0030170">
    <property type="term" value="F:pyridoxal phosphate binding"/>
    <property type="evidence" value="ECO:0007669"/>
    <property type="project" value="TreeGrafter"/>
</dbReference>
<dbReference type="GO" id="GO:0000271">
    <property type="term" value="P:polysaccharide biosynthetic process"/>
    <property type="evidence" value="ECO:0007669"/>
    <property type="project" value="TreeGrafter"/>
</dbReference>
<dbReference type="InterPro" id="IPR015421">
    <property type="entry name" value="PyrdxlP-dep_Trfase_major"/>
</dbReference>
<dbReference type="EC" id="2.6.1.90" evidence="4"/>
<evidence type="ECO:0000313" key="5">
    <source>
        <dbReference type="Proteomes" id="UP000070456"/>
    </source>
</evidence>
<gene>
    <name evidence="4" type="primary">fdtB</name>
    <name evidence="4" type="ORF">AN619_17160</name>
</gene>
<dbReference type="Gene3D" id="3.90.1150.10">
    <property type="entry name" value="Aspartate Aminotransferase, domain 1"/>
    <property type="match status" value="1"/>
</dbReference>
<dbReference type="RefSeq" id="WP_068556307.1">
    <property type="nucleotide sequence ID" value="NZ_LOEE01000034.1"/>
</dbReference>
<dbReference type="Pfam" id="PF01041">
    <property type="entry name" value="DegT_DnrJ_EryC1"/>
    <property type="match status" value="1"/>
</dbReference>
<evidence type="ECO:0000256" key="2">
    <source>
        <dbReference type="PIRSR" id="PIRSR000390-2"/>
    </source>
</evidence>
<dbReference type="PANTHER" id="PTHR30244:SF34">
    <property type="entry name" value="DTDP-4-AMINO-4,6-DIDEOXYGALACTOSE TRANSAMINASE"/>
    <property type="match status" value="1"/>
</dbReference>
<accession>A0A140L4H7</accession>
<dbReference type="EMBL" id="LOEE01000034">
    <property type="protein sequence ID" value="KXG75452.1"/>
    <property type="molecule type" value="Genomic_DNA"/>
</dbReference>
<dbReference type="Proteomes" id="UP000070456">
    <property type="component" value="Unassembled WGS sequence"/>
</dbReference>
<dbReference type="GO" id="GO:0008483">
    <property type="term" value="F:transaminase activity"/>
    <property type="evidence" value="ECO:0007669"/>
    <property type="project" value="UniProtKB-KW"/>
</dbReference>
<comment type="similarity">
    <text evidence="3">Belongs to the DegT/DnrJ/EryC1 family.</text>
</comment>
<dbReference type="OrthoDB" id="9810913at2"/>
<evidence type="ECO:0000256" key="3">
    <source>
        <dbReference type="RuleBase" id="RU004508"/>
    </source>
</evidence>
<dbReference type="InterPro" id="IPR000653">
    <property type="entry name" value="DegT/StrS_aminotransferase"/>
</dbReference>
<feature type="active site" description="Proton acceptor" evidence="1">
    <location>
        <position position="182"/>
    </location>
</feature>
<reference evidence="4 5" key="1">
    <citation type="submission" date="2015-12" db="EMBL/GenBank/DDBJ databases">
        <title>Draft genome sequence of the thermoanaerobe Thermotalea metallivorans, an isolate from the runoff channel of the Great Artesian Basin, Australia.</title>
        <authorList>
            <person name="Patel B.K."/>
        </authorList>
    </citation>
    <scope>NUCLEOTIDE SEQUENCE [LARGE SCALE GENOMIC DNA]</scope>
    <source>
        <strain evidence="4 5">B2-1</strain>
    </source>
</reference>
<feature type="modified residue" description="N6-(pyridoxal phosphate)lysine" evidence="2">
    <location>
        <position position="182"/>
    </location>
</feature>
<dbReference type="AlphaFoldDB" id="A0A140L4H7"/>
<evidence type="ECO:0000256" key="1">
    <source>
        <dbReference type="PIRSR" id="PIRSR000390-1"/>
    </source>
</evidence>
<organism evidence="4 5">
    <name type="scientific">Thermotalea metallivorans</name>
    <dbReference type="NCBI Taxonomy" id="520762"/>
    <lineage>
        <taxon>Bacteria</taxon>
        <taxon>Bacillati</taxon>
        <taxon>Bacillota</taxon>
        <taxon>Clostridia</taxon>
        <taxon>Peptostreptococcales</taxon>
        <taxon>Thermotaleaceae</taxon>
        <taxon>Thermotalea</taxon>
    </lineage>
</organism>
<dbReference type="InterPro" id="IPR015422">
    <property type="entry name" value="PyrdxlP-dep_Trfase_small"/>
</dbReference>
<name>A0A140L4H7_9FIRM</name>
<dbReference type="Gene3D" id="3.40.640.10">
    <property type="entry name" value="Type I PLP-dependent aspartate aminotransferase-like (Major domain)"/>
    <property type="match status" value="1"/>
</dbReference>
<evidence type="ECO:0000313" key="4">
    <source>
        <dbReference type="EMBL" id="KXG75452.1"/>
    </source>
</evidence>
<dbReference type="PATRIC" id="fig|520762.4.peg.1906"/>
<dbReference type="CDD" id="cd00616">
    <property type="entry name" value="AHBA_syn"/>
    <property type="match status" value="1"/>
</dbReference>
<keyword evidence="4" id="KW-0808">Transferase</keyword>
<dbReference type="STRING" id="520762.AN619_17160"/>
<dbReference type="PIRSF" id="PIRSF000390">
    <property type="entry name" value="PLP_StrS"/>
    <property type="match status" value="1"/>
</dbReference>
<dbReference type="InterPro" id="IPR015424">
    <property type="entry name" value="PyrdxlP-dep_Trfase"/>
</dbReference>
<dbReference type="PANTHER" id="PTHR30244">
    <property type="entry name" value="TRANSAMINASE"/>
    <property type="match status" value="1"/>
</dbReference>
<sequence>MIHIAKPIIEEEEILHVQEIMKSGMIACGETVSDFERKFAESMKANYAVATSSGTTALHAAVIASGILPGDKVITTPFTFAATANSLLFQQAIPVFADIEPDTFNIDPHSIEKILEKNRDTRALLIVHLFGLPCNMEKIMEIVEKYRLILIEDCAQAHGAKYNEKTVGNFGITAAFSFYPTKNMTTGEGGIILTNDRQVYEHLKKLINHGQQERYLHTMLGYNFRMTNIAAAIGIEQLKKLEDFNHKRIANAQIYTSTIKNEAVILPWVPANCHHVYHQYTIKVSNREKFIRHLKNHGIEWGIYYPIPLNAQPYYRQLGYDPLETPVALKTSSEVVSIPVHPGLTPEEIYHIIEVINHYE</sequence>
<keyword evidence="4" id="KW-0032">Aminotransferase</keyword>